<feature type="compositionally biased region" description="Polar residues" evidence="1">
    <location>
        <begin position="612"/>
        <end position="624"/>
    </location>
</feature>
<evidence type="ECO:0000256" key="1">
    <source>
        <dbReference type="SAM" id="MobiDB-lite"/>
    </source>
</evidence>
<evidence type="ECO:0000313" key="2">
    <source>
        <dbReference type="EMBL" id="KAI2645559.1"/>
    </source>
</evidence>
<gene>
    <name evidence="2" type="ORF">H4Q32_026767</name>
</gene>
<feature type="region of interest" description="Disordered" evidence="1">
    <location>
        <begin position="602"/>
        <end position="624"/>
    </location>
</feature>
<sequence>MNVIAASKKFIHMKTLKSIRVTPVVYQTVQDKTNKASGDQQQLPPQHNRKMTICVTQFGRVRHAKEELKFRRASYTRRGKIAKALKNGISNFYYRKLSSTPTAELIAGNISKCLTKNVLKTISSEFKRSLRFHDNVVMELMITQKILRECDTGFFNFPGYMQHLQVDPFAVQMHTEQGMEILVSHLQDNHNTSLYLDATGGIVSKIPNQAKRVLYYALVLPGDGPNKPPLPVTELLTNEHNVPNISSWLLKFVHSVSKLTSVRVHRIETDFSWALIQSVLLSFNKENVDTFLERAHKICHFQLQRKDLMRFTVVHICAAHMVKTFSNAARRQTKDKGLHNFAVFCFALLQNSITLQQAKAIFLQMCFVFLAEKNTPTVEAAVVKLNNYIKQIALDVEDDIFLKASIPTEDDIQMSKNTIIGRSQFTSEFLKVREESMDILEKEELSSTVEDNVYRCEGIVNLLTGHYLGLFPLWSGIFLGNMEKYATESKKTTGPKEQVTRTRDTNSQVECWFGILKNSILQRRRKMRPADFICTLHSSLQGRYREHIFGHGLSAGSKRAKAKRKKEATELTEEQWAKRVSAPRKSKYYNVPVILPVPQKIKNKKADKRRSYTTSDRNGQIDTDNTASTTAIQTMACDVWNEDVQPLHNAKQRKTWSETATIKDPQEKMHALWETDIEEAVIAALPLSQENKNPMVLRVTDFKTLCPQQWLCGEFLNAASKEVSVIDPLGSNEEEQSKTAGERFRRFFQMRHNILGRKDWCNIRWKPMKVSHTNQQDGSSCGVFVMKFGEAILSEFPDVPNNISIDASPEAVTEIRQQMAATILASSGEWVENLKSSTRGNHHPDVSPQHHQTTFLYIRT</sequence>
<comment type="caution">
    <text evidence="2">The sequence shown here is derived from an EMBL/GenBank/DDBJ whole genome shotgun (WGS) entry which is preliminary data.</text>
</comment>
<keyword evidence="3" id="KW-1185">Reference proteome</keyword>
<name>A0ABQ8L577_LABRO</name>
<proteinExistence type="predicted"/>
<dbReference type="InterPro" id="IPR038765">
    <property type="entry name" value="Papain-like_cys_pep_sf"/>
</dbReference>
<reference evidence="2 3" key="1">
    <citation type="submission" date="2022-01" db="EMBL/GenBank/DDBJ databases">
        <title>A high-quality chromosome-level genome assembly of rohu carp, Labeo rohita.</title>
        <authorList>
            <person name="Arick M.A. II"/>
            <person name="Hsu C.-Y."/>
            <person name="Magbanua Z."/>
            <person name="Pechanova O."/>
            <person name="Grover C."/>
            <person name="Miller E."/>
            <person name="Thrash A."/>
            <person name="Ezzel L."/>
            <person name="Alam S."/>
            <person name="Benzie J."/>
            <person name="Hamilton M."/>
            <person name="Karsi A."/>
            <person name="Lawrence M.L."/>
            <person name="Peterson D.G."/>
        </authorList>
    </citation>
    <scope>NUCLEOTIDE SEQUENCE [LARGE SCALE GENOMIC DNA]</scope>
    <source>
        <strain evidence="3">BAU-BD-2019</strain>
        <tissue evidence="2">Blood</tissue>
    </source>
</reference>
<dbReference type="EMBL" id="JACTAM010002200">
    <property type="protein sequence ID" value="KAI2645559.1"/>
    <property type="molecule type" value="Genomic_DNA"/>
</dbReference>
<organism evidence="2 3">
    <name type="scientific">Labeo rohita</name>
    <name type="common">Indian major carp</name>
    <name type="synonym">Cyprinus rohita</name>
    <dbReference type="NCBI Taxonomy" id="84645"/>
    <lineage>
        <taxon>Eukaryota</taxon>
        <taxon>Metazoa</taxon>
        <taxon>Chordata</taxon>
        <taxon>Craniata</taxon>
        <taxon>Vertebrata</taxon>
        <taxon>Euteleostomi</taxon>
        <taxon>Actinopterygii</taxon>
        <taxon>Neopterygii</taxon>
        <taxon>Teleostei</taxon>
        <taxon>Ostariophysi</taxon>
        <taxon>Cypriniformes</taxon>
        <taxon>Cyprinidae</taxon>
        <taxon>Labeoninae</taxon>
        <taxon>Labeonini</taxon>
        <taxon>Labeo</taxon>
    </lineage>
</organism>
<dbReference type="SUPFAM" id="SSF54001">
    <property type="entry name" value="Cysteine proteinases"/>
    <property type="match status" value="1"/>
</dbReference>
<protein>
    <submittedName>
        <fullName evidence="2">120.7 kDa protein in NOF-FB transposable element</fullName>
    </submittedName>
</protein>
<dbReference type="Proteomes" id="UP000830375">
    <property type="component" value="Unassembled WGS sequence"/>
</dbReference>
<accession>A0ABQ8L577</accession>
<evidence type="ECO:0000313" key="3">
    <source>
        <dbReference type="Proteomes" id="UP000830375"/>
    </source>
</evidence>
<dbReference type="Gene3D" id="3.40.395.10">
    <property type="entry name" value="Adenoviral Proteinase, Chain A"/>
    <property type="match status" value="1"/>
</dbReference>